<evidence type="ECO:0000256" key="1">
    <source>
        <dbReference type="SAM" id="MobiDB-lite"/>
    </source>
</evidence>
<evidence type="ECO:0008006" key="4">
    <source>
        <dbReference type="Google" id="ProtNLM"/>
    </source>
</evidence>
<dbReference type="AlphaFoldDB" id="A0A5P0ZI87"/>
<dbReference type="Proteomes" id="UP000380386">
    <property type="component" value="Unassembled WGS sequence"/>
</dbReference>
<feature type="compositionally biased region" description="Low complexity" evidence="1">
    <location>
        <begin position="551"/>
        <end position="562"/>
    </location>
</feature>
<feature type="region of interest" description="Disordered" evidence="1">
    <location>
        <begin position="551"/>
        <end position="573"/>
    </location>
</feature>
<dbReference type="Pfam" id="PF04411">
    <property type="entry name" value="PDDEXK_7"/>
    <property type="match status" value="1"/>
</dbReference>
<sequence>MDSQCKVIFSYNYNKRESSYECENFPTEESEISTIPKNSFLEYKEDHLLSIKFQSDNAKDRLYLDQLSEYFDPGTPKNNEALRFNPKTKQSKAELVDDNVVIKPGCSIDIIKESGDNAIATPYIGNYQFHVESDKKKYYSKVKISLKGIITEANLQGMVLDLENKVGGLALGFNKMIGLKYFPDDSISEEKIQLLAKLDDFIEQSDKLRFAINDFQNNMSFEIAKNHEWVNKDKPQLIDGQSVIAMNSRPHPENKTYSRVNELNYDVRANQYIKYILEDFNKFLSNGIKFYKKYIDDILSAFKNSDNHDDYFNKSWNELDYKYQLKELLIDTRDPKSSHTITKFKKQKKYLESLNDSKNKLVKFKGYLQSVLQDNKVQVIKSSKKIENSKAIMLRPNYNKLYKLHNNIVNKNYKLKLSNEFRFNYKNTSLLYELWGYVKIINVLIARGYAPQSGWIFEKESIENTIPFLEEGKSVKLFNEDTGVTLRIVYNDSVKDTNELIKMDNKFHRNKPDILMYVYKNNQFIGLIVFDTKYSPMFNVFKKKTYDEYSKTSNKTKQSNKTTEQDEKQEHESSCVKQFKSYRHGIVDKSSNPVTLQVFALLPTIQYQNAKGAGFRSYINDLVTDGIFPVEFNTNSIKLFKVEKPDDDKKVQDRNLVNKINTIIKDAIKKQS</sequence>
<gene>
    <name evidence="2" type="ORF">FHL02_06800</name>
</gene>
<evidence type="ECO:0000313" key="3">
    <source>
        <dbReference type="Proteomes" id="UP000380386"/>
    </source>
</evidence>
<organism evidence="2 3">
    <name type="scientific">Companilactobacillus mishanensis</name>
    <dbReference type="NCBI Taxonomy" id="2486008"/>
    <lineage>
        <taxon>Bacteria</taxon>
        <taxon>Bacillati</taxon>
        <taxon>Bacillota</taxon>
        <taxon>Bacilli</taxon>
        <taxon>Lactobacillales</taxon>
        <taxon>Lactobacillaceae</taxon>
        <taxon>Companilactobacillus</taxon>
    </lineage>
</organism>
<reference evidence="2 3" key="1">
    <citation type="journal article" date="2019" name="Syst. Appl. Microbiol.">
        <title>Polyphasic characterization of two novel Lactobacillus spp. isolated from blown salami packages: Description of Lactobacillus halodurans sp. nov. and Lactobacillus salsicarnum sp. nov.</title>
        <authorList>
            <person name="Schuster J.A."/>
            <person name="Klingl A."/>
            <person name="Vogel R.F."/>
            <person name="Ehrmann M.A."/>
        </authorList>
    </citation>
    <scope>NUCLEOTIDE SEQUENCE [LARGE SCALE GENOMIC DNA]</scope>
    <source>
        <strain evidence="2 3">TMW 1.2118</strain>
    </source>
</reference>
<dbReference type="RefSeq" id="WP_153383275.1">
    <property type="nucleotide sequence ID" value="NZ_VDFM01000007.1"/>
</dbReference>
<name>A0A5P0ZI87_9LACO</name>
<feature type="compositionally biased region" description="Basic and acidic residues" evidence="1">
    <location>
        <begin position="563"/>
        <end position="573"/>
    </location>
</feature>
<dbReference type="OrthoDB" id="1632997at2"/>
<proteinExistence type="predicted"/>
<comment type="caution">
    <text evidence="2">The sequence shown here is derived from an EMBL/GenBank/DDBJ whole genome shotgun (WGS) entry which is preliminary data.</text>
</comment>
<dbReference type="EMBL" id="VDFM01000007">
    <property type="protein sequence ID" value="MQS52728.1"/>
    <property type="molecule type" value="Genomic_DNA"/>
</dbReference>
<evidence type="ECO:0000313" key="2">
    <source>
        <dbReference type="EMBL" id="MQS52728.1"/>
    </source>
</evidence>
<protein>
    <recommendedName>
        <fullName evidence="4">DUF2357 domain-containing protein</fullName>
    </recommendedName>
</protein>
<dbReference type="InterPro" id="IPR007505">
    <property type="entry name" value="PDDEXK_7"/>
</dbReference>
<accession>A0A5P0ZI87</accession>